<sequence>MIFVTPLQWIKKKLRKRVNHQSSISVVNNKLNQELENDLSISVVDQVDQVLDNQASIAIVDNFDQKSNNQSCISALNNINIRVVGDRYSGKTVYMASLAYWPNVNSESPLQSVTSFGDQETSQELFNCAQNILKEGLKLNPKNIDDFCVDQIKDYGLKISLKNYFSEKLSQNRSDFIEFTINCKDYSGEFFRDVIYKSNDPFLKDYLEDFQLADGLLLLVDGTSYRKDQQYAKGLEKFLLYLNQTKLHNPKRRIAFVLNKCELSELWMSRHQPRELVAKRFPQMMATLENWSDQGLGEVEYFTASAFGTLGNDYYQPNTKILAQAHQGTFYMIRHLEKWRPFGLVSPIYWLCTGERHEALDQD</sequence>
<accession>B7JVT9</accession>
<dbReference type="InterPro" id="IPR027417">
    <property type="entry name" value="P-loop_NTPase"/>
</dbReference>
<dbReference type="HOGENOM" id="CLU_079296_0_0_3"/>
<name>B7JVT9_RIPO1</name>
<dbReference type="KEGG" id="cyp:PCC8801_0570"/>
<dbReference type="SUPFAM" id="SSF52540">
    <property type="entry name" value="P-loop containing nucleoside triphosphate hydrolases"/>
    <property type="match status" value="1"/>
</dbReference>
<dbReference type="Proteomes" id="UP000008204">
    <property type="component" value="Chromosome"/>
</dbReference>
<organism evidence="1 2">
    <name type="scientific">Rippkaea orientalis (strain PCC 8801 / RF-1)</name>
    <name type="common">Cyanothece sp. (strain PCC 8801)</name>
    <dbReference type="NCBI Taxonomy" id="41431"/>
    <lineage>
        <taxon>Bacteria</taxon>
        <taxon>Bacillati</taxon>
        <taxon>Cyanobacteriota</taxon>
        <taxon>Cyanophyceae</taxon>
        <taxon>Oscillatoriophycideae</taxon>
        <taxon>Chroococcales</taxon>
        <taxon>Aphanothecaceae</taxon>
        <taxon>Rippkaea</taxon>
        <taxon>Rippkaea orientalis</taxon>
    </lineage>
</organism>
<evidence type="ECO:0000313" key="1">
    <source>
        <dbReference type="EMBL" id="ACK64660.1"/>
    </source>
</evidence>
<dbReference type="AlphaFoldDB" id="B7JVT9"/>
<proteinExistence type="predicted"/>
<dbReference type="eggNOG" id="COG1100">
    <property type="taxonomic scope" value="Bacteria"/>
</dbReference>
<dbReference type="OrthoDB" id="495726at2"/>
<reference evidence="2" key="1">
    <citation type="journal article" date="2011" name="MBio">
        <title>Novel metabolic attributes of the genus Cyanothece, comprising a group of unicellular nitrogen-fixing Cyanobacteria.</title>
        <authorList>
            <person name="Bandyopadhyay A."/>
            <person name="Elvitigala T."/>
            <person name="Welsh E."/>
            <person name="Stockel J."/>
            <person name="Liberton M."/>
            <person name="Min H."/>
            <person name="Sherman L.A."/>
            <person name="Pakrasi H.B."/>
        </authorList>
    </citation>
    <scope>NUCLEOTIDE SEQUENCE [LARGE SCALE GENOMIC DNA]</scope>
    <source>
        <strain evidence="2">PCC 8801</strain>
    </source>
</reference>
<evidence type="ECO:0000313" key="2">
    <source>
        <dbReference type="Proteomes" id="UP000008204"/>
    </source>
</evidence>
<gene>
    <name evidence="1" type="ordered locus">PCC8801_0570</name>
</gene>
<protein>
    <submittedName>
        <fullName evidence="1">Uncharacterized protein</fullName>
    </submittedName>
</protein>
<dbReference type="EMBL" id="CP001287">
    <property type="protein sequence ID" value="ACK64660.1"/>
    <property type="molecule type" value="Genomic_DNA"/>
</dbReference>
<dbReference type="RefSeq" id="WP_012593937.1">
    <property type="nucleotide sequence ID" value="NC_011726.1"/>
</dbReference>
<keyword evidence="2" id="KW-1185">Reference proteome</keyword>